<reference evidence="7 8" key="1">
    <citation type="submission" date="2016-10" db="EMBL/GenBank/DDBJ databases">
        <authorList>
            <person name="de Groot N.N."/>
        </authorList>
    </citation>
    <scope>NUCLEOTIDE SEQUENCE [LARGE SCALE GENOMIC DNA]</scope>
    <source>
        <strain evidence="7 8">CGMCC 1.11030</strain>
    </source>
</reference>
<dbReference type="Gene3D" id="2.40.40.20">
    <property type="match status" value="1"/>
</dbReference>
<accession>A0A1I3MBX2</accession>
<evidence type="ECO:0000259" key="6">
    <source>
        <dbReference type="Pfam" id="PF01568"/>
    </source>
</evidence>
<dbReference type="Pfam" id="PF00384">
    <property type="entry name" value="Molybdopterin"/>
    <property type="match status" value="1"/>
</dbReference>
<evidence type="ECO:0000256" key="4">
    <source>
        <dbReference type="ARBA" id="ARBA00023014"/>
    </source>
</evidence>
<evidence type="ECO:0000313" key="8">
    <source>
        <dbReference type="Proteomes" id="UP000199377"/>
    </source>
</evidence>
<dbReference type="PANTHER" id="PTHR43742">
    <property type="entry name" value="TRIMETHYLAMINE-N-OXIDE REDUCTASE"/>
    <property type="match status" value="1"/>
</dbReference>
<keyword evidence="2" id="KW-0479">Metal-binding</keyword>
<dbReference type="Gene3D" id="3.40.228.10">
    <property type="entry name" value="Dimethylsulfoxide Reductase, domain 2"/>
    <property type="match status" value="1"/>
</dbReference>
<dbReference type="SUPFAM" id="SSF50692">
    <property type="entry name" value="ADC-like"/>
    <property type="match status" value="1"/>
</dbReference>
<dbReference type="GO" id="GO:0043546">
    <property type="term" value="F:molybdopterin cofactor binding"/>
    <property type="evidence" value="ECO:0007669"/>
    <property type="project" value="InterPro"/>
</dbReference>
<keyword evidence="8" id="KW-1185">Reference proteome</keyword>
<evidence type="ECO:0000259" key="5">
    <source>
        <dbReference type="Pfam" id="PF00384"/>
    </source>
</evidence>
<dbReference type="SUPFAM" id="SSF53706">
    <property type="entry name" value="Formate dehydrogenase/DMSO reductase, domains 1-3"/>
    <property type="match status" value="1"/>
</dbReference>
<evidence type="ECO:0000313" key="7">
    <source>
        <dbReference type="EMBL" id="SFI94427.1"/>
    </source>
</evidence>
<evidence type="ECO:0000256" key="3">
    <source>
        <dbReference type="ARBA" id="ARBA00023004"/>
    </source>
</evidence>
<dbReference type="InterPro" id="IPR050612">
    <property type="entry name" value="Prok_Mopterin_Oxidored"/>
</dbReference>
<dbReference type="InterPro" id="IPR006656">
    <property type="entry name" value="Mopterin_OxRdtase"/>
</dbReference>
<dbReference type="GO" id="GO:0051536">
    <property type="term" value="F:iron-sulfur cluster binding"/>
    <property type="evidence" value="ECO:0007669"/>
    <property type="project" value="UniProtKB-KW"/>
</dbReference>
<evidence type="ECO:0000256" key="2">
    <source>
        <dbReference type="ARBA" id="ARBA00022723"/>
    </source>
</evidence>
<comment type="similarity">
    <text evidence="1">Belongs to the prokaryotic molybdopterin-containing oxidoreductase family.</text>
</comment>
<keyword evidence="4" id="KW-0411">Iron-sulfur</keyword>
<name>A0A1I3MBX2_9RHOB</name>
<dbReference type="Gene3D" id="3.40.50.740">
    <property type="match status" value="1"/>
</dbReference>
<proteinExistence type="inferred from homology"/>
<dbReference type="STRING" id="1114924.SAMN05216258_11133"/>
<dbReference type="InterPro" id="IPR009010">
    <property type="entry name" value="Asp_de-COase-like_dom_sf"/>
</dbReference>
<feature type="domain" description="Molybdopterin oxidoreductase" evidence="5">
    <location>
        <begin position="60"/>
        <end position="503"/>
    </location>
</feature>
<dbReference type="GO" id="GO:0016491">
    <property type="term" value="F:oxidoreductase activity"/>
    <property type="evidence" value="ECO:0007669"/>
    <property type="project" value="InterPro"/>
</dbReference>
<protein>
    <submittedName>
        <fullName evidence="7">Anaerobic selenocysteine-containing dehydrogenase</fullName>
    </submittedName>
</protein>
<dbReference type="AlphaFoldDB" id="A0A1I3MBX2"/>
<organism evidence="7 8">
    <name type="scientific">Albimonas pacifica</name>
    <dbReference type="NCBI Taxonomy" id="1114924"/>
    <lineage>
        <taxon>Bacteria</taxon>
        <taxon>Pseudomonadati</taxon>
        <taxon>Pseudomonadota</taxon>
        <taxon>Alphaproteobacteria</taxon>
        <taxon>Rhodobacterales</taxon>
        <taxon>Paracoccaceae</taxon>
        <taxon>Albimonas</taxon>
    </lineage>
</organism>
<evidence type="ECO:0000256" key="1">
    <source>
        <dbReference type="ARBA" id="ARBA00010312"/>
    </source>
</evidence>
<dbReference type="RefSeq" id="WP_092863874.1">
    <property type="nucleotide sequence ID" value="NZ_FOQH01000011.1"/>
</dbReference>
<dbReference type="Gene3D" id="2.20.25.90">
    <property type="entry name" value="ADC-like domains"/>
    <property type="match status" value="1"/>
</dbReference>
<dbReference type="Pfam" id="PF01568">
    <property type="entry name" value="Molydop_binding"/>
    <property type="match status" value="1"/>
</dbReference>
<gene>
    <name evidence="7" type="ORF">SAMN05216258_11133</name>
</gene>
<sequence length="723" mass="80319">MGQTRTLCSGCDIYCQVRLEVPRSGRVGDLRVHALDPRPGNANICMKGVHAPAGFAHPDRVIRPLRRLGARGEGRWAEVGWDEAMDEIAERLKTVVDRYGPEALAVSTSQWNTQTDNGLGRRFMNLLGSPNWISGVAICAGNTAAVNRLVYGWFPFPDYRKTGCIALFGHNPKTHSWTPIHNQIRKAQARGARLIVLDPRRSENAELADLWLPLRAGTDAAMCFGWLKVILDEGLHDRGFVDRWTVGFDAFRRRVDEFPLDRVASITGVDPELIAQAARIYAASGPSVIPWTPVTDQQRNSTSAIRLMCALRALTGNLDVEGGEVLHGFHDRIRSESSIERHDALPPGQRGKQLGAGAHPAFTYRAAEALREPAAKVWGEPWPNLINGTCMANPSATFRAMADGDPYPVKAFFTLGNNTLMSFANMQLIHRALLNQDLLVAFEQFRTPTAQLCDFILPGDAWPERNALSDSFGWTAIQRPSQKAVEPPGECRGVFDFWRDLAHRMGFAEHFPWATVEEMLDWRLEPLGLDFESFAEAHPVHVGELGYRKYERTGFATPSGKVELSSALLESWGFDPLPNWREGPAPDPDYPLQMFTGVREDEYFQTGHRHIAPLRARKPEPRMFLAPADAQALDLAEGDPALIETRHGACRMAVAIRADMPAGLVRVPHGWWRPEQAEGDGSLSGAWDWADAQLCPDDEAHLDPEQGVPHFKGVACRVRRAEG</sequence>
<dbReference type="InterPro" id="IPR006657">
    <property type="entry name" value="MoPterin_dinucl-bd_dom"/>
</dbReference>
<dbReference type="EMBL" id="FOQH01000011">
    <property type="protein sequence ID" value="SFI94427.1"/>
    <property type="molecule type" value="Genomic_DNA"/>
</dbReference>
<dbReference type="Proteomes" id="UP000199377">
    <property type="component" value="Unassembled WGS sequence"/>
</dbReference>
<dbReference type="GO" id="GO:0046872">
    <property type="term" value="F:metal ion binding"/>
    <property type="evidence" value="ECO:0007669"/>
    <property type="project" value="UniProtKB-KW"/>
</dbReference>
<dbReference type="PANTHER" id="PTHR43742:SF6">
    <property type="entry name" value="OXIDOREDUCTASE YYAE-RELATED"/>
    <property type="match status" value="1"/>
</dbReference>
<feature type="domain" description="Molybdopterin dinucleotide-binding" evidence="6">
    <location>
        <begin position="595"/>
        <end position="685"/>
    </location>
</feature>
<dbReference type="OrthoDB" id="9759518at2"/>
<keyword evidence="3" id="KW-0408">Iron</keyword>